<evidence type="ECO:0000256" key="1">
    <source>
        <dbReference type="SAM" id="Phobius"/>
    </source>
</evidence>
<keyword evidence="1" id="KW-0472">Membrane</keyword>
<keyword evidence="1" id="KW-1133">Transmembrane helix</keyword>
<feature type="transmembrane region" description="Helical" evidence="1">
    <location>
        <begin position="70"/>
        <end position="103"/>
    </location>
</feature>
<evidence type="ECO:0000313" key="2">
    <source>
        <dbReference type="EMBL" id="MBD1394536.1"/>
    </source>
</evidence>
<sequence>MFKPATLLVIAIICLVLSVLGFGYWMYVLYPSKDWRDYFTPVSSLLMALASYQAIKAVRRHQYANNFKVIGWYIYVILVLVVLFAVVNLSVGLFPGFFLAFGLINKNRDIDENMKLDKDR</sequence>
<accession>A0A926NNQ3</accession>
<reference evidence="2" key="1">
    <citation type="submission" date="2020-09" db="EMBL/GenBank/DDBJ databases">
        <title>Novel species of Mucilaginibacter isolated from a glacier on the Tibetan Plateau.</title>
        <authorList>
            <person name="Liu Q."/>
            <person name="Xin Y.-H."/>
        </authorList>
    </citation>
    <scope>NUCLEOTIDE SEQUENCE</scope>
    <source>
        <strain evidence="2">ZB1P21</strain>
    </source>
</reference>
<comment type="caution">
    <text evidence="2">The sequence shown here is derived from an EMBL/GenBank/DDBJ whole genome shotgun (WGS) entry which is preliminary data.</text>
</comment>
<dbReference type="Proteomes" id="UP000619078">
    <property type="component" value="Unassembled WGS sequence"/>
</dbReference>
<dbReference type="EMBL" id="JACWMX010000006">
    <property type="protein sequence ID" value="MBD1394536.1"/>
    <property type="molecule type" value="Genomic_DNA"/>
</dbReference>
<name>A0A926NNQ3_9SPHI</name>
<gene>
    <name evidence="2" type="ORF">IDJ76_15605</name>
</gene>
<dbReference type="AlphaFoldDB" id="A0A926NNQ3"/>
<keyword evidence="1" id="KW-0812">Transmembrane</keyword>
<dbReference type="RefSeq" id="WP_191164276.1">
    <property type="nucleotide sequence ID" value="NZ_JACWMX010000006.1"/>
</dbReference>
<keyword evidence="3" id="KW-1185">Reference proteome</keyword>
<protein>
    <submittedName>
        <fullName evidence="2">Uncharacterized protein</fullName>
    </submittedName>
</protein>
<feature type="transmembrane region" description="Helical" evidence="1">
    <location>
        <begin position="7"/>
        <end position="26"/>
    </location>
</feature>
<evidence type="ECO:0000313" key="3">
    <source>
        <dbReference type="Proteomes" id="UP000619078"/>
    </source>
</evidence>
<proteinExistence type="predicted"/>
<organism evidence="2 3">
    <name type="scientific">Mucilaginibacter glaciei</name>
    <dbReference type="NCBI Taxonomy" id="2772109"/>
    <lineage>
        <taxon>Bacteria</taxon>
        <taxon>Pseudomonadati</taxon>
        <taxon>Bacteroidota</taxon>
        <taxon>Sphingobacteriia</taxon>
        <taxon>Sphingobacteriales</taxon>
        <taxon>Sphingobacteriaceae</taxon>
        <taxon>Mucilaginibacter</taxon>
    </lineage>
</organism>